<evidence type="ECO:0000313" key="2">
    <source>
        <dbReference type="Proteomes" id="UP000789901"/>
    </source>
</evidence>
<evidence type="ECO:0000313" key="1">
    <source>
        <dbReference type="EMBL" id="CAG8665228.1"/>
    </source>
</evidence>
<accession>A0ABN7USQ3</accession>
<dbReference type="Proteomes" id="UP000789901">
    <property type="component" value="Unassembled WGS sequence"/>
</dbReference>
<gene>
    <name evidence="1" type="ORF">GMARGA_LOCUS10111</name>
</gene>
<protein>
    <submittedName>
        <fullName evidence="1">5628_t:CDS:1</fullName>
    </submittedName>
</protein>
<dbReference type="EMBL" id="CAJVQB010005581">
    <property type="protein sequence ID" value="CAG8665228.1"/>
    <property type="molecule type" value="Genomic_DNA"/>
</dbReference>
<proteinExistence type="predicted"/>
<comment type="caution">
    <text evidence="1">The sequence shown here is derived from an EMBL/GenBank/DDBJ whole genome shotgun (WGS) entry which is preliminary data.</text>
</comment>
<name>A0ABN7USQ3_GIGMA</name>
<keyword evidence="2" id="KW-1185">Reference proteome</keyword>
<sequence length="139" mass="16705">MKHISKKKICKTITARDSKKRPRLDKLIVELDRWVRKNLERIEKEKLKQIEWCIERQYQMIDEEQGRMIKKGFNREALEEKWAQVYAPLERVQEKWFEALDKNISKEERKGMLKDLKRNTALGVSGIMYTIIKAANNEI</sequence>
<reference evidence="1 2" key="1">
    <citation type="submission" date="2021-06" db="EMBL/GenBank/DDBJ databases">
        <authorList>
            <person name="Kallberg Y."/>
            <person name="Tangrot J."/>
            <person name="Rosling A."/>
        </authorList>
    </citation>
    <scope>NUCLEOTIDE SEQUENCE [LARGE SCALE GENOMIC DNA]</scope>
    <source>
        <strain evidence="1 2">120-4 pot B 10/14</strain>
    </source>
</reference>
<organism evidence="1 2">
    <name type="scientific">Gigaspora margarita</name>
    <dbReference type="NCBI Taxonomy" id="4874"/>
    <lineage>
        <taxon>Eukaryota</taxon>
        <taxon>Fungi</taxon>
        <taxon>Fungi incertae sedis</taxon>
        <taxon>Mucoromycota</taxon>
        <taxon>Glomeromycotina</taxon>
        <taxon>Glomeromycetes</taxon>
        <taxon>Diversisporales</taxon>
        <taxon>Gigasporaceae</taxon>
        <taxon>Gigaspora</taxon>
    </lineage>
</organism>